<evidence type="ECO:0000256" key="11">
    <source>
        <dbReference type="ARBA" id="ARBA00023136"/>
    </source>
</evidence>
<dbReference type="CDD" id="cd01949">
    <property type="entry name" value="GGDEF"/>
    <property type="match status" value="2"/>
</dbReference>
<evidence type="ECO:0000256" key="8">
    <source>
        <dbReference type="ARBA" id="ARBA00022840"/>
    </source>
</evidence>
<keyword evidence="7" id="KW-0418">Kinase</keyword>
<dbReference type="SUPFAM" id="SSF103190">
    <property type="entry name" value="Sensory domain-like"/>
    <property type="match status" value="1"/>
</dbReference>
<dbReference type="AlphaFoldDB" id="A0A1F2UP88"/>
<dbReference type="Gene3D" id="3.30.70.270">
    <property type="match status" value="2"/>
</dbReference>
<evidence type="ECO:0000259" key="13">
    <source>
        <dbReference type="PROSITE" id="PS50112"/>
    </source>
</evidence>
<dbReference type="InterPro" id="IPR043128">
    <property type="entry name" value="Rev_trsase/Diguanyl_cyclase"/>
</dbReference>
<keyword evidence="9 12" id="KW-1133">Transmembrane helix</keyword>
<feature type="transmembrane region" description="Helical" evidence="12">
    <location>
        <begin position="20"/>
        <end position="39"/>
    </location>
</feature>
<dbReference type="InterPro" id="IPR050469">
    <property type="entry name" value="Diguanylate_Cyclase"/>
</dbReference>
<evidence type="ECO:0000256" key="12">
    <source>
        <dbReference type="SAM" id="Phobius"/>
    </source>
</evidence>
<dbReference type="SUPFAM" id="SSF55785">
    <property type="entry name" value="PYP-like sensor domain (PAS domain)"/>
    <property type="match status" value="1"/>
</dbReference>
<keyword evidence="11 12" id="KW-0472">Membrane</keyword>
<feature type="domain" description="GGDEF" evidence="14">
    <location>
        <begin position="360"/>
        <end position="495"/>
    </location>
</feature>
<dbReference type="GO" id="GO:0052621">
    <property type="term" value="F:diguanylate cyclase activity"/>
    <property type="evidence" value="ECO:0007669"/>
    <property type="project" value="TreeGrafter"/>
</dbReference>
<dbReference type="GO" id="GO:0000160">
    <property type="term" value="P:phosphorelay signal transduction system"/>
    <property type="evidence" value="ECO:0007669"/>
    <property type="project" value="UniProtKB-KW"/>
</dbReference>
<dbReference type="SMART" id="SM00091">
    <property type="entry name" value="PAS"/>
    <property type="match status" value="1"/>
</dbReference>
<organism evidence="15 16">
    <name type="scientific">Candidatus Aquicultor primus</name>
    <dbReference type="NCBI Taxonomy" id="1797195"/>
    <lineage>
        <taxon>Bacteria</taxon>
        <taxon>Bacillati</taxon>
        <taxon>Actinomycetota</taxon>
        <taxon>Candidatus Aquicultoria</taxon>
        <taxon>Candidatus Aquicultorales</taxon>
        <taxon>Candidatus Aquicultoraceae</taxon>
        <taxon>Candidatus Aquicultor</taxon>
    </lineage>
</organism>
<dbReference type="PROSITE" id="PS50887">
    <property type="entry name" value="GGDEF"/>
    <property type="match status" value="2"/>
</dbReference>
<dbReference type="Proteomes" id="UP000178086">
    <property type="component" value="Unassembled WGS sequence"/>
</dbReference>
<evidence type="ECO:0000256" key="6">
    <source>
        <dbReference type="ARBA" id="ARBA00022741"/>
    </source>
</evidence>
<dbReference type="CDD" id="cd18773">
    <property type="entry name" value="PDC1_HK_sensor"/>
    <property type="match status" value="1"/>
</dbReference>
<dbReference type="SMART" id="SM00267">
    <property type="entry name" value="GGDEF"/>
    <property type="match status" value="2"/>
</dbReference>
<dbReference type="GO" id="GO:0016301">
    <property type="term" value="F:kinase activity"/>
    <property type="evidence" value="ECO:0007669"/>
    <property type="project" value="UniProtKB-KW"/>
</dbReference>
<dbReference type="InterPro" id="IPR029151">
    <property type="entry name" value="Sensor-like_sf"/>
</dbReference>
<dbReference type="CDD" id="cd00130">
    <property type="entry name" value="PAS"/>
    <property type="match status" value="1"/>
</dbReference>
<dbReference type="PANTHER" id="PTHR45138:SF9">
    <property type="entry name" value="DIGUANYLATE CYCLASE DGCM-RELATED"/>
    <property type="match status" value="1"/>
</dbReference>
<evidence type="ECO:0000256" key="9">
    <source>
        <dbReference type="ARBA" id="ARBA00022989"/>
    </source>
</evidence>
<accession>A0A1F2UP88</accession>
<keyword evidence="3" id="KW-0597">Phosphoprotein</keyword>
<dbReference type="PANTHER" id="PTHR45138">
    <property type="entry name" value="REGULATORY COMPONENTS OF SENSORY TRANSDUCTION SYSTEM"/>
    <property type="match status" value="1"/>
</dbReference>
<name>A0A1F2UP88_9ACTN</name>
<dbReference type="GO" id="GO:0005524">
    <property type="term" value="F:ATP binding"/>
    <property type="evidence" value="ECO:0007669"/>
    <property type="project" value="UniProtKB-KW"/>
</dbReference>
<evidence type="ECO:0000256" key="3">
    <source>
        <dbReference type="ARBA" id="ARBA00022553"/>
    </source>
</evidence>
<evidence type="ECO:0000256" key="2">
    <source>
        <dbReference type="ARBA" id="ARBA00022475"/>
    </source>
</evidence>
<evidence type="ECO:0000256" key="7">
    <source>
        <dbReference type="ARBA" id="ARBA00022777"/>
    </source>
</evidence>
<dbReference type="PROSITE" id="PS50112">
    <property type="entry name" value="PAS"/>
    <property type="match status" value="1"/>
</dbReference>
<evidence type="ECO:0000256" key="4">
    <source>
        <dbReference type="ARBA" id="ARBA00022679"/>
    </source>
</evidence>
<evidence type="ECO:0000256" key="5">
    <source>
        <dbReference type="ARBA" id="ARBA00022692"/>
    </source>
</evidence>
<reference evidence="15 16" key="1">
    <citation type="journal article" date="2016" name="Nat. Commun.">
        <title>Thousands of microbial genomes shed light on interconnected biogeochemical processes in an aquifer system.</title>
        <authorList>
            <person name="Anantharaman K."/>
            <person name="Brown C.T."/>
            <person name="Hug L.A."/>
            <person name="Sharon I."/>
            <person name="Castelle C.J."/>
            <person name="Probst A.J."/>
            <person name="Thomas B.C."/>
            <person name="Singh A."/>
            <person name="Wilkins M.J."/>
            <person name="Karaoz U."/>
            <person name="Brodie E.L."/>
            <person name="Williams K.H."/>
            <person name="Hubbard S.S."/>
            <person name="Banfield J.F."/>
        </authorList>
    </citation>
    <scope>NUCLEOTIDE SEQUENCE [LARGE SCALE GENOMIC DNA]</scope>
</reference>
<evidence type="ECO:0000313" key="15">
    <source>
        <dbReference type="EMBL" id="OFW32865.1"/>
    </source>
</evidence>
<keyword evidence="8" id="KW-0067">ATP-binding</keyword>
<dbReference type="InterPro" id="IPR033479">
    <property type="entry name" value="dCache_1"/>
</dbReference>
<gene>
    <name evidence="15" type="ORF">A2074_00635</name>
</gene>
<dbReference type="NCBIfam" id="TIGR00229">
    <property type="entry name" value="sensory_box"/>
    <property type="match status" value="1"/>
</dbReference>
<proteinExistence type="predicted"/>
<evidence type="ECO:0000259" key="14">
    <source>
        <dbReference type="PROSITE" id="PS50887"/>
    </source>
</evidence>
<dbReference type="InterPro" id="IPR029787">
    <property type="entry name" value="Nucleotide_cyclase"/>
</dbReference>
<dbReference type="CDD" id="cd12915">
    <property type="entry name" value="PDC2_DGC_like"/>
    <property type="match status" value="1"/>
</dbReference>
<feature type="domain" description="GGDEF" evidence="14">
    <location>
        <begin position="681"/>
        <end position="733"/>
    </location>
</feature>
<dbReference type="FunFam" id="3.30.70.270:FF:000001">
    <property type="entry name" value="Diguanylate cyclase domain protein"/>
    <property type="match status" value="1"/>
</dbReference>
<sequence>MVSLKNKDNNHQLSLKGRLSILLIVMLLPFFCFSIYQAVEINGRLEKEAQQESLRIAKNVATSLDEYIISTGEVLIPIANNESVRNQDHPKIKELLERILLKYPYYNSLSFVDANGIKQVMAKHEDMSISKPPAEVDNSVREFPFFKRGMEASGISVGDFKFCGVTNMPIVHITYPVFDPSENRVGLVAAAFDLTKLQDKLTSPEIPDYVTIGVIDNNGIVVARNREPKKFIGKDISKEPIFKNMFGLKQGIDTAQTTDGVKRAFGFERASRVPWYVRAGVDTEYIKSQARTESLHQLLVFAPFLLLSILGWFWAGKGVDRVHATTGQLSLTDPLTGLWNLRKLNQDLDFEFSRAKRYNNKLSFAMIDIDFFKHYNDQNGHQAGDEALRLVSDLIRKSVRDADIAYRYGGEEMCVLLSTTDKEGAAYLAERIRRGIEAFSFAGVEKQPNGKLTVSIGVATYPDDSSFRDGLVNSADVALYRAKNMGRNRVEVCGGTMPAHEPHDSFALPSTNAEAFPLPYCESDSPAGSDSEPAGHAAVILGSITDAFFTIDRQWHFTYMNNMTEELLGISREEYIGKSLMEILPNASESKLFQQLQSAAEENRVAKIEELCPSFNKWLQVTAYPFEGGMTVLIDDVTERKKTEEEIDKMIHYDVLTGLPNRILLLDRLNLALAHARRYSERIAIVCLDVDNLKTINDTLGHRLGDELLKGIVDRLKTRLRESDTIARIGGDE</sequence>
<keyword evidence="10" id="KW-0902">Two-component regulatory system</keyword>
<dbReference type="Pfam" id="PF08448">
    <property type="entry name" value="PAS_4"/>
    <property type="match status" value="1"/>
</dbReference>
<dbReference type="InterPro" id="IPR035965">
    <property type="entry name" value="PAS-like_dom_sf"/>
</dbReference>
<dbReference type="InterPro" id="IPR000014">
    <property type="entry name" value="PAS"/>
</dbReference>
<dbReference type="Pfam" id="PF02743">
    <property type="entry name" value="dCache_1"/>
    <property type="match status" value="1"/>
</dbReference>
<protein>
    <recommendedName>
        <fullName evidence="17">Diguanylate cyclase</fullName>
    </recommendedName>
</protein>
<dbReference type="NCBIfam" id="TIGR00254">
    <property type="entry name" value="GGDEF"/>
    <property type="match status" value="2"/>
</dbReference>
<dbReference type="Pfam" id="PF00990">
    <property type="entry name" value="GGDEF"/>
    <property type="match status" value="2"/>
</dbReference>
<feature type="domain" description="PAS" evidence="13">
    <location>
        <begin position="540"/>
        <end position="603"/>
    </location>
</feature>
<dbReference type="GO" id="GO:0005886">
    <property type="term" value="C:plasma membrane"/>
    <property type="evidence" value="ECO:0007669"/>
    <property type="project" value="UniProtKB-SubCell"/>
</dbReference>
<evidence type="ECO:0000313" key="16">
    <source>
        <dbReference type="Proteomes" id="UP000178086"/>
    </source>
</evidence>
<evidence type="ECO:0000256" key="1">
    <source>
        <dbReference type="ARBA" id="ARBA00004651"/>
    </source>
</evidence>
<keyword evidence="6" id="KW-0547">Nucleotide-binding</keyword>
<dbReference type="InterPro" id="IPR013656">
    <property type="entry name" value="PAS_4"/>
</dbReference>
<keyword evidence="5 12" id="KW-0812">Transmembrane</keyword>
<evidence type="ECO:0008006" key="17">
    <source>
        <dbReference type="Google" id="ProtNLM"/>
    </source>
</evidence>
<keyword evidence="2" id="KW-1003">Cell membrane</keyword>
<comment type="subcellular location">
    <subcellularLocation>
        <location evidence="1">Cell membrane</location>
        <topology evidence="1">Multi-pass membrane protein</topology>
    </subcellularLocation>
</comment>
<evidence type="ECO:0000256" key="10">
    <source>
        <dbReference type="ARBA" id="ARBA00023012"/>
    </source>
</evidence>
<feature type="non-terminal residue" evidence="15">
    <location>
        <position position="733"/>
    </location>
</feature>
<dbReference type="EMBL" id="MELI01000083">
    <property type="protein sequence ID" value="OFW32865.1"/>
    <property type="molecule type" value="Genomic_DNA"/>
</dbReference>
<dbReference type="InterPro" id="IPR000160">
    <property type="entry name" value="GGDEF_dom"/>
</dbReference>
<keyword evidence="4" id="KW-0808">Transferase</keyword>
<comment type="caution">
    <text evidence="15">The sequence shown here is derived from an EMBL/GenBank/DDBJ whole genome shotgun (WGS) entry which is preliminary data.</text>
</comment>
<dbReference type="Gene3D" id="3.30.450.20">
    <property type="entry name" value="PAS domain"/>
    <property type="match status" value="3"/>
</dbReference>
<dbReference type="SUPFAM" id="SSF55073">
    <property type="entry name" value="Nucleotide cyclase"/>
    <property type="match status" value="2"/>
</dbReference>